<comment type="caution">
    <text evidence="2">The sequence shown here is derived from an EMBL/GenBank/DDBJ whole genome shotgun (WGS) entry which is preliminary data.</text>
</comment>
<name>A0A938BP01_9BACT</name>
<protein>
    <submittedName>
        <fullName evidence="2">CbtB-domain containing protein</fullName>
    </submittedName>
</protein>
<keyword evidence="1" id="KW-1133">Transmembrane helix</keyword>
<gene>
    <name evidence="2" type="ORF">FJZ00_12150</name>
</gene>
<organism evidence="2 3">
    <name type="scientific">Candidatus Tanganyikabacteria bacterium</name>
    <dbReference type="NCBI Taxonomy" id="2961651"/>
    <lineage>
        <taxon>Bacteria</taxon>
        <taxon>Bacillati</taxon>
        <taxon>Candidatus Sericytochromatia</taxon>
        <taxon>Candidatus Tanganyikabacteria</taxon>
    </lineage>
</organism>
<dbReference type="AlphaFoldDB" id="A0A938BP01"/>
<dbReference type="NCBIfam" id="TIGR02459">
    <property type="entry name" value="CbtB"/>
    <property type="match status" value="1"/>
</dbReference>
<evidence type="ECO:0000313" key="3">
    <source>
        <dbReference type="Proteomes" id="UP000703893"/>
    </source>
</evidence>
<feature type="transmembrane region" description="Helical" evidence="1">
    <location>
        <begin position="20"/>
        <end position="38"/>
    </location>
</feature>
<dbReference type="EMBL" id="VGJX01000770">
    <property type="protein sequence ID" value="MBM3275898.1"/>
    <property type="molecule type" value="Genomic_DNA"/>
</dbReference>
<keyword evidence="1" id="KW-0472">Membrane</keyword>
<dbReference type="InterPro" id="IPR012667">
    <property type="entry name" value="CbtB_put"/>
</dbReference>
<accession>A0A938BP01</accession>
<proteinExistence type="predicted"/>
<keyword evidence="1" id="KW-0812">Transmembrane</keyword>
<dbReference type="Pfam" id="PF09489">
    <property type="entry name" value="CbtB"/>
    <property type="match status" value="1"/>
</dbReference>
<dbReference type="Proteomes" id="UP000703893">
    <property type="component" value="Unassembled WGS sequence"/>
</dbReference>
<evidence type="ECO:0000313" key="2">
    <source>
        <dbReference type="EMBL" id="MBM3275898.1"/>
    </source>
</evidence>
<sequence length="59" mass="6221">MTTAVAIGSRNLERSEALKAALVALVLGVGLLFLTGFAQPEVIHNAAHDVRHGLSFPCH</sequence>
<evidence type="ECO:0000256" key="1">
    <source>
        <dbReference type="SAM" id="Phobius"/>
    </source>
</evidence>
<reference evidence="2 3" key="1">
    <citation type="submission" date="2019-03" db="EMBL/GenBank/DDBJ databases">
        <title>Lake Tanganyika Metagenome-Assembled Genomes (MAGs).</title>
        <authorList>
            <person name="Tran P."/>
        </authorList>
    </citation>
    <scope>NUCLEOTIDE SEQUENCE [LARGE SCALE GENOMIC DNA]</scope>
    <source>
        <strain evidence="2">K_DeepCast_65m_m2_236</strain>
    </source>
</reference>